<proteinExistence type="predicted"/>
<evidence type="ECO:0000313" key="1">
    <source>
        <dbReference type="Proteomes" id="UP000008854"/>
    </source>
</evidence>
<dbReference type="WBParaSite" id="Smp_348330.1">
    <property type="protein sequence ID" value="Smp_348330.1"/>
    <property type="gene ID" value="Smp_348330"/>
</dbReference>
<sequence length="63" mass="7300">MIDIKYNHFVLLLYRYNCFTITLEDHLLHGLCQQLGKTFISLLCFLDGIWNTLVGFIYGGATQ</sequence>
<protein>
    <submittedName>
        <fullName evidence="2">Uncharacterized protein</fullName>
    </submittedName>
</protein>
<organism evidence="1 2">
    <name type="scientific">Schistosoma mansoni</name>
    <name type="common">Blood fluke</name>
    <dbReference type="NCBI Taxonomy" id="6183"/>
    <lineage>
        <taxon>Eukaryota</taxon>
        <taxon>Metazoa</taxon>
        <taxon>Spiralia</taxon>
        <taxon>Lophotrochozoa</taxon>
        <taxon>Platyhelminthes</taxon>
        <taxon>Trematoda</taxon>
        <taxon>Digenea</taxon>
        <taxon>Strigeidida</taxon>
        <taxon>Schistosomatoidea</taxon>
        <taxon>Schistosomatidae</taxon>
        <taxon>Schistosoma</taxon>
    </lineage>
</organism>
<evidence type="ECO:0000313" key="2">
    <source>
        <dbReference type="WBParaSite" id="Smp_348330.1"/>
    </source>
</evidence>
<dbReference type="Proteomes" id="UP000008854">
    <property type="component" value="Unassembled WGS sequence"/>
</dbReference>
<reference evidence="2" key="2">
    <citation type="submission" date="2022-10" db="UniProtKB">
        <authorList>
            <consortium name="WormBaseParasite"/>
        </authorList>
    </citation>
    <scope>IDENTIFICATION</scope>
    <source>
        <strain evidence="2">Puerto Rican</strain>
    </source>
</reference>
<name>A0A913KVK3_SCHMA</name>
<keyword evidence="1" id="KW-1185">Reference proteome</keyword>
<reference evidence="1" key="1">
    <citation type="journal article" date="2012" name="PLoS Negl. Trop. Dis.">
        <title>A systematically improved high quality genome and transcriptome of the human blood fluke Schistosoma mansoni.</title>
        <authorList>
            <person name="Protasio A.V."/>
            <person name="Tsai I.J."/>
            <person name="Babbage A."/>
            <person name="Nichol S."/>
            <person name="Hunt M."/>
            <person name="Aslett M.A."/>
            <person name="De Silva N."/>
            <person name="Velarde G.S."/>
            <person name="Anderson T.J."/>
            <person name="Clark R.C."/>
            <person name="Davidson C."/>
            <person name="Dillon G.P."/>
            <person name="Holroyd N.E."/>
            <person name="LoVerde P.T."/>
            <person name="Lloyd C."/>
            <person name="McQuillan J."/>
            <person name="Oliveira G."/>
            <person name="Otto T.D."/>
            <person name="Parker-Manuel S.J."/>
            <person name="Quail M.A."/>
            <person name="Wilson R.A."/>
            <person name="Zerlotini A."/>
            <person name="Dunne D.W."/>
            <person name="Berriman M."/>
        </authorList>
    </citation>
    <scope>NUCLEOTIDE SEQUENCE [LARGE SCALE GENOMIC DNA]</scope>
    <source>
        <strain evidence="1">Puerto Rican</strain>
    </source>
</reference>
<dbReference type="AlphaFoldDB" id="A0A913KVK3"/>
<accession>A0A913KVK3</accession>